<dbReference type="EMBL" id="CAJNOI010002958">
    <property type="protein sequence ID" value="CAF1499525.1"/>
    <property type="molecule type" value="Genomic_DNA"/>
</dbReference>
<dbReference type="AlphaFoldDB" id="A0A815T818"/>
<proteinExistence type="predicted"/>
<evidence type="ECO:0000313" key="4">
    <source>
        <dbReference type="Proteomes" id="UP000663832"/>
    </source>
</evidence>
<feature type="non-terminal residue" evidence="2">
    <location>
        <position position="533"/>
    </location>
</feature>
<organism evidence="2 5">
    <name type="scientific">Adineta steineri</name>
    <dbReference type="NCBI Taxonomy" id="433720"/>
    <lineage>
        <taxon>Eukaryota</taxon>
        <taxon>Metazoa</taxon>
        <taxon>Spiralia</taxon>
        <taxon>Gnathifera</taxon>
        <taxon>Rotifera</taxon>
        <taxon>Eurotatoria</taxon>
        <taxon>Bdelloidea</taxon>
        <taxon>Adinetida</taxon>
        <taxon>Adinetidae</taxon>
        <taxon>Adineta</taxon>
    </lineage>
</organism>
<keyword evidence="4" id="KW-1185">Reference proteome</keyword>
<feature type="region of interest" description="Disordered" evidence="1">
    <location>
        <begin position="465"/>
        <end position="489"/>
    </location>
</feature>
<evidence type="ECO:0000313" key="5">
    <source>
        <dbReference type="Proteomes" id="UP000663877"/>
    </source>
</evidence>
<evidence type="ECO:0000256" key="1">
    <source>
        <dbReference type="SAM" id="MobiDB-lite"/>
    </source>
</evidence>
<name>A0A815T818_9BILA</name>
<comment type="caution">
    <text evidence="2">The sequence shown here is derived from an EMBL/GenBank/DDBJ whole genome shotgun (WGS) entry which is preliminary data.</text>
</comment>
<sequence>MSSSKSQSKNRNKNAIRKQAKEEKELLYSTNFPPYAFNHPYTINFINRCTTFDEIDNIISVARNSSHYTVDTESDYHTNAPAVIQVACFPSDGRLVVVLIIEVNFLADKSSLLFSKCQELFDTITRADGHIYGWGNVRDELSHFLSFSLFSFPLSSHFHNVQLVFTKWFNQWTSIQTTSYSEDNDNVNDDVVVINAPLYDPSLFMPANVINKIKMTTGNLWSIQDAMIYLFHQYVSKKETLCKWSIGLDYRLSHTNVNPASHRQHLILYAANDCLSLLQIILFIHEQHLSGYVDGDGFITHMGEYFSYLHKKYFLFSAVVKNQPRYDLLFNDGEDVESSRESMAVHDLHERCPISSEPRTHEEQINTHHHPSLHHQVGQRLTTADPTLIQTTITTTTTLFPSTSSYPLAAVNNQQFTSSVLLVEPEVSSDLALVTDEFQQDNKIVNEDSDIHQDIEVLEQSSDIQPSIKRKKSRRRRSQAAKLLRNQQSSIRHRRNRYIYEVIRDINCSVSDAKCILQCYDIKYLNINPVESK</sequence>
<dbReference type="Proteomes" id="UP000663832">
    <property type="component" value="Unassembled WGS sequence"/>
</dbReference>
<protein>
    <submittedName>
        <fullName evidence="2">Uncharacterized protein</fullName>
    </submittedName>
</protein>
<evidence type="ECO:0000313" key="3">
    <source>
        <dbReference type="EMBL" id="CAF1644047.1"/>
    </source>
</evidence>
<feature type="compositionally biased region" description="Basic residues" evidence="1">
    <location>
        <begin position="468"/>
        <end position="479"/>
    </location>
</feature>
<evidence type="ECO:0000313" key="2">
    <source>
        <dbReference type="EMBL" id="CAF1499525.1"/>
    </source>
</evidence>
<dbReference type="EMBL" id="CAJNOM010003299">
    <property type="protein sequence ID" value="CAF1644047.1"/>
    <property type="molecule type" value="Genomic_DNA"/>
</dbReference>
<dbReference type="Proteomes" id="UP000663877">
    <property type="component" value="Unassembled WGS sequence"/>
</dbReference>
<gene>
    <name evidence="2" type="ORF">BJG266_LOCUS43085</name>
    <name evidence="3" type="ORF">QVE165_LOCUS59999</name>
</gene>
<dbReference type="OrthoDB" id="10030337at2759"/>
<reference evidence="2" key="1">
    <citation type="submission" date="2021-02" db="EMBL/GenBank/DDBJ databases">
        <authorList>
            <person name="Nowell W R."/>
        </authorList>
    </citation>
    <scope>NUCLEOTIDE SEQUENCE</scope>
</reference>
<accession>A0A815T818</accession>